<dbReference type="Pfam" id="PF19746">
    <property type="entry name" value="DUF6233"/>
    <property type="match status" value="1"/>
</dbReference>
<evidence type="ECO:0000313" key="1">
    <source>
        <dbReference type="EMBL" id="MEF3115135.1"/>
    </source>
</evidence>
<comment type="caution">
    <text evidence="1">The sequence shown here is derived from an EMBL/GenBank/DDBJ whole genome shotgun (WGS) entry which is preliminary data.</text>
</comment>
<dbReference type="RefSeq" id="WP_125043586.1">
    <property type="nucleotide sequence ID" value="NZ_JAEAGG010000002.1"/>
</dbReference>
<keyword evidence="2" id="KW-1185">Reference proteome</keyword>
<gene>
    <name evidence="1" type="ORF">RB636_18355</name>
</gene>
<dbReference type="Proteomes" id="UP001348265">
    <property type="component" value="Unassembled WGS sequence"/>
</dbReference>
<accession>A0ABU7WUF7</accession>
<organism evidence="1 2">
    <name type="scientific">Streptomyces chrestomyceticus</name>
    <dbReference type="NCBI Taxonomy" id="68185"/>
    <lineage>
        <taxon>Bacteria</taxon>
        <taxon>Bacillati</taxon>
        <taxon>Actinomycetota</taxon>
        <taxon>Actinomycetes</taxon>
        <taxon>Kitasatosporales</taxon>
        <taxon>Streptomycetaceae</taxon>
        <taxon>Streptomyces</taxon>
    </lineage>
</organism>
<dbReference type="InterPro" id="IPR046200">
    <property type="entry name" value="DUF6233"/>
</dbReference>
<reference evidence="1 2" key="1">
    <citation type="submission" date="2023-08" db="EMBL/GenBank/DDBJ databases">
        <authorList>
            <person name="Sharma P."/>
            <person name="Verma V."/>
            <person name="Mohan M.K."/>
            <person name="Dubey A.K."/>
        </authorList>
    </citation>
    <scope>NUCLEOTIDE SEQUENCE [LARGE SCALE GENOMIC DNA]</scope>
    <source>
        <strain evidence="1 2">ADP4</strain>
    </source>
</reference>
<protein>
    <submittedName>
        <fullName evidence="1">DUF6233 domain-containing protein</fullName>
    </submittedName>
</protein>
<name>A0ABU7WUF7_9ACTN</name>
<evidence type="ECO:0000313" key="2">
    <source>
        <dbReference type="Proteomes" id="UP001348265"/>
    </source>
</evidence>
<sequence length="109" mass="12108">MSELPPDLPRLRTLETWLRLQLAAVRARIQHLEQAERDRPVPVRPPRPDWLLETERLGGRDGRPVRVHAGGCGQARGRAISREQAVDALGQGVEACYGCRPDTELGILG</sequence>
<proteinExistence type="predicted"/>
<dbReference type="GeneID" id="95619813"/>
<dbReference type="EMBL" id="JAVFKM010000008">
    <property type="protein sequence ID" value="MEF3115135.1"/>
    <property type="molecule type" value="Genomic_DNA"/>
</dbReference>